<evidence type="ECO:0000256" key="3">
    <source>
        <dbReference type="ARBA" id="ARBA00022692"/>
    </source>
</evidence>
<evidence type="ECO:0000256" key="6">
    <source>
        <dbReference type="SAM" id="MobiDB-lite"/>
    </source>
</evidence>
<feature type="region of interest" description="Disordered" evidence="6">
    <location>
        <begin position="566"/>
        <end position="590"/>
    </location>
</feature>
<organism evidence="9 10">
    <name type="scientific">Neoarthrinium moseri</name>
    <dbReference type="NCBI Taxonomy" id="1658444"/>
    <lineage>
        <taxon>Eukaryota</taxon>
        <taxon>Fungi</taxon>
        <taxon>Dikarya</taxon>
        <taxon>Ascomycota</taxon>
        <taxon>Pezizomycotina</taxon>
        <taxon>Sordariomycetes</taxon>
        <taxon>Xylariomycetidae</taxon>
        <taxon>Amphisphaeriales</taxon>
        <taxon>Apiosporaceae</taxon>
        <taxon>Neoarthrinium</taxon>
    </lineage>
</organism>
<name>A0A9P9WC34_9PEZI</name>
<dbReference type="Gene3D" id="1.20.1250.20">
    <property type="entry name" value="MFS general substrate transporter like domains"/>
    <property type="match status" value="2"/>
</dbReference>
<protein>
    <recommendedName>
        <fullName evidence="8">Major facilitator superfamily (MFS) profile domain-containing protein</fullName>
    </recommendedName>
</protein>
<dbReference type="InterPro" id="IPR036259">
    <property type="entry name" value="MFS_trans_sf"/>
</dbReference>
<feature type="transmembrane region" description="Helical" evidence="7">
    <location>
        <begin position="408"/>
        <end position="425"/>
    </location>
</feature>
<dbReference type="PANTHER" id="PTHR43791">
    <property type="entry name" value="PERMEASE-RELATED"/>
    <property type="match status" value="1"/>
</dbReference>
<proteinExistence type="predicted"/>
<dbReference type="GO" id="GO:0016020">
    <property type="term" value="C:membrane"/>
    <property type="evidence" value="ECO:0007669"/>
    <property type="project" value="UniProtKB-SubCell"/>
</dbReference>
<keyword evidence="5 7" id="KW-0472">Membrane</keyword>
<dbReference type="FunFam" id="1.20.1250.20:FF:000018">
    <property type="entry name" value="MFS transporter permease"/>
    <property type="match status" value="1"/>
</dbReference>
<feature type="region of interest" description="Disordered" evidence="6">
    <location>
        <begin position="1"/>
        <end position="103"/>
    </location>
</feature>
<dbReference type="AlphaFoldDB" id="A0A9P9WC34"/>
<feature type="domain" description="Major facilitator superfamily (MFS) profile" evidence="8">
    <location>
        <begin position="130"/>
        <end position="554"/>
    </location>
</feature>
<feature type="transmembrane region" description="Helical" evidence="7">
    <location>
        <begin position="527"/>
        <end position="549"/>
    </location>
</feature>
<evidence type="ECO:0000256" key="1">
    <source>
        <dbReference type="ARBA" id="ARBA00004141"/>
    </source>
</evidence>
<dbReference type="Pfam" id="PF07690">
    <property type="entry name" value="MFS_1"/>
    <property type="match status" value="1"/>
</dbReference>
<feature type="transmembrane region" description="Helical" evidence="7">
    <location>
        <begin position="258"/>
        <end position="278"/>
    </location>
</feature>
<dbReference type="InterPro" id="IPR020846">
    <property type="entry name" value="MFS_dom"/>
</dbReference>
<dbReference type="GO" id="GO:0022857">
    <property type="term" value="F:transmembrane transporter activity"/>
    <property type="evidence" value="ECO:0007669"/>
    <property type="project" value="InterPro"/>
</dbReference>
<comment type="subcellular location">
    <subcellularLocation>
        <location evidence="1">Membrane</location>
        <topology evidence="1">Multi-pass membrane protein</topology>
    </subcellularLocation>
</comment>
<evidence type="ECO:0000256" key="2">
    <source>
        <dbReference type="ARBA" id="ARBA00022448"/>
    </source>
</evidence>
<feature type="transmembrane region" description="Helical" evidence="7">
    <location>
        <begin position="368"/>
        <end position="388"/>
    </location>
</feature>
<evidence type="ECO:0000256" key="7">
    <source>
        <dbReference type="SAM" id="Phobius"/>
    </source>
</evidence>
<keyword evidence="3 7" id="KW-0812">Transmembrane</keyword>
<gene>
    <name evidence="9" type="ORF">JX265_011741</name>
</gene>
<feature type="transmembrane region" description="Helical" evidence="7">
    <location>
        <begin position="290"/>
        <end position="312"/>
    </location>
</feature>
<keyword evidence="2" id="KW-0813">Transport</keyword>
<feature type="transmembrane region" description="Helical" evidence="7">
    <location>
        <begin position="432"/>
        <end position="452"/>
    </location>
</feature>
<reference evidence="9" key="1">
    <citation type="submission" date="2021-03" db="EMBL/GenBank/DDBJ databases">
        <title>Revisited historic fungal species revealed as producer of novel bioactive compounds through whole genome sequencing and comparative genomics.</title>
        <authorList>
            <person name="Vignolle G.A."/>
            <person name="Hochenegger N."/>
            <person name="Mach R.L."/>
            <person name="Mach-Aigner A.R."/>
            <person name="Javad Rahimi M."/>
            <person name="Salim K.A."/>
            <person name="Chan C.M."/>
            <person name="Lim L.B.L."/>
            <person name="Cai F."/>
            <person name="Druzhinina I.S."/>
            <person name="U'Ren J.M."/>
            <person name="Derntl C."/>
        </authorList>
    </citation>
    <scope>NUCLEOTIDE SEQUENCE</scope>
    <source>
        <strain evidence="9">TUCIM 5799</strain>
    </source>
</reference>
<evidence type="ECO:0000313" key="10">
    <source>
        <dbReference type="Proteomes" id="UP000829685"/>
    </source>
</evidence>
<dbReference type="InterPro" id="IPR011701">
    <property type="entry name" value="MFS"/>
</dbReference>
<comment type="caution">
    <text evidence="9">The sequence shown here is derived from an EMBL/GenBank/DDBJ whole genome shotgun (WGS) entry which is preliminary data.</text>
</comment>
<dbReference type="EMBL" id="JAFIMR010000045">
    <property type="protein sequence ID" value="KAI1856229.1"/>
    <property type="molecule type" value="Genomic_DNA"/>
</dbReference>
<keyword evidence="4 7" id="KW-1133">Transmembrane helix</keyword>
<evidence type="ECO:0000256" key="4">
    <source>
        <dbReference type="ARBA" id="ARBA00022989"/>
    </source>
</evidence>
<sequence>MSSDDMTPGTGAANDGYGSHRTPDTSASSARAGSSVHLTPDSDSDSSGEGRDDLPLVDSQLHGGEESYELQDFSARGPSKAYQDDDERQGDVYGSSSGGRRRLSESTAASFQLYTPDEEQAVVRKFDRRLVLFLSVCYMLSFLDRSNIGNARLAGMEQDLQSRPAKDDWYEWSLTSFYIAYIVFEWMSLLFKVIPAHIYISLIVISWGITASLQSIATSYPVLIFLRTLLGIGEAGFTGVPFYLSFFFKKDELAFRTALFISAAPLATTFASSLAWLVLKIGEHVPIAPWRLLFLIEGFPSVVIGVIAWHVIPDRPQTASYLTAREKKVARLRLRHEKPQPRKGYGTQPKASGLKTKEVLSVLADPKAWTIASMFFLTNMAYSSLPVFLPTILREMGHTALESQALSAPPYLIAFITVLITAYLSDRLQTRSLFIVAHALSSSLGYTVMALARPLSISPMLRYLAVYPAATGFFNVVVLVIAWTINNQPTESRQGGGFALLQVIGQCGPLVGTRLYPKRDGPFFEPGMWACAGAMFGVAALGALLRLYLARKNRLLDPVDHGRDEEEAQGLVGTSHRDELGPGHPFRFML</sequence>
<evidence type="ECO:0000313" key="9">
    <source>
        <dbReference type="EMBL" id="KAI1856229.1"/>
    </source>
</evidence>
<keyword evidence="10" id="KW-1185">Reference proteome</keyword>
<accession>A0A9P9WC34</accession>
<feature type="transmembrane region" description="Helical" evidence="7">
    <location>
        <begin position="198"/>
        <end position="217"/>
    </location>
</feature>
<feature type="transmembrane region" description="Helical" evidence="7">
    <location>
        <begin position="464"/>
        <end position="485"/>
    </location>
</feature>
<feature type="transmembrane region" description="Helical" evidence="7">
    <location>
        <begin position="223"/>
        <end position="246"/>
    </location>
</feature>
<dbReference type="PANTHER" id="PTHR43791:SF27">
    <property type="entry name" value="TRANSPORTER, PUTATIVE (AFU_ORTHOLOGUE AFUA_2G15730)-RELATED"/>
    <property type="match status" value="1"/>
</dbReference>
<dbReference type="Proteomes" id="UP000829685">
    <property type="component" value="Unassembled WGS sequence"/>
</dbReference>
<evidence type="ECO:0000256" key="5">
    <source>
        <dbReference type="ARBA" id="ARBA00023136"/>
    </source>
</evidence>
<evidence type="ECO:0000259" key="8">
    <source>
        <dbReference type="PROSITE" id="PS50850"/>
    </source>
</evidence>
<dbReference type="FunFam" id="1.20.1250.20:FF:000013">
    <property type="entry name" value="MFS general substrate transporter"/>
    <property type="match status" value="1"/>
</dbReference>
<dbReference type="SUPFAM" id="SSF103473">
    <property type="entry name" value="MFS general substrate transporter"/>
    <property type="match status" value="1"/>
</dbReference>
<dbReference type="PROSITE" id="PS50850">
    <property type="entry name" value="MFS"/>
    <property type="match status" value="1"/>
</dbReference>